<reference evidence="1 2" key="1">
    <citation type="submission" date="2020-08" db="EMBL/GenBank/DDBJ databases">
        <title>Novel species isolated from subtropical streams in China.</title>
        <authorList>
            <person name="Lu H."/>
        </authorList>
    </citation>
    <scope>NUCLEOTIDE SEQUENCE [LARGE SCALE GENOMIC DNA]</scope>
    <source>
        <strain evidence="1 2">NL8W</strain>
    </source>
</reference>
<evidence type="ECO:0000313" key="1">
    <source>
        <dbReference type="EMBL" id="MBC3908274.1"/>
    </source>
</evidence>
<organism evidence="1 2">
    <name type="scientific">Undibacterium umbellatum</name>
    <dbReference type="NCBI Taxonomy" id="2762300"/>
    <lineage>
        <taxon>Bacteria</taxon>
        <taxon>Pseudomonadati</taxon>
        <taxon>Pseudomonadota</taxon>
        <taxon>Betaproteobacteria</taxon>
        <taxon>Burkholderiales</taxon>
        <taxon>Oxalobacteraceae</taxon>
        <taxon>Undibacterium</taxon>
    </lineage>
</organism>
<name>A0ABR6Z9L2_9BURK</name>
<evidence type="ECO:0000313" key="2">
    <source>
        <dbReference type="Proteomes" id="UP000646911"/>
    </source>
</evidence>
<proteinExistence type="predicted"/>
<protein>
    <submittedName>
        <fullName evidence="1">Uncharacterized protein</fullName>
    </submittedName>
</protein>
<comment type="caution">
    <text evidence="1">The sequence shown here is derived from an EMBL/GenBank/DDBJ whole genome shotgun (WGS) entry which is preliminary data.</text>
</comment>
<dbReference type="RefSeq" id="WP_186953829.1">
    <property type="nucleotide sequence ID" value="NZ_JACOFX010000005.1"/>
</dbReference>
<dbReference type="EMBL" id="JACOFX010000005">
    <property type="protein sequence ID" value="MBC3908274.1"/>
    <property type="molecule type" value="Genomic_DNA"/>
</dbReference>
<sequence>MTATLEIKPSTSWADFAEADELSQLIWDGLSEADGAWHYMNFTTDTSIWESTLDGSTVTMFYQDDRLQELLVTPGIAYDYLLAFIQRFRLLTSTRAQITG</sequence>
<keyword evidence="2" id="KW-1185">Reference proteome</keyword>
<dbReference type="Proteomes" id="UP000646911">
    <property type="component" value="Unassembled WGS sequence"/>
</dbReference>
<accession>A0ABR6Z9L2</accession>
<gene>
    <name evidence="1" type="ORF">H8L47_11975</name>
</gene>